<dbReference type="Proteomes" id="UP001165302">
    <property type="component" value="Unassembled WGS sequence"/>
</dbReference>
<gene>
    <name evidence="7" type="ORF">IPZ78_07880</name>
</gene>
<sequence length="204" mass="23931">MGKSNFLGLKNEIDLLIAISNSDSDSFEIVFKHYGPLLFDYAFRIMEDSDASEDLVQDVFISIWLNREKLKYIKSFKDYIFILSKNRILNTLKKKGREKLLTYAIGNVGIAYDVVDEDLIEEKRKKEEIYTILEDKISQLPSQQQKIFKLAKNEKKSYQQISEQLGISIETVRKHMFLALKTLKKEMQRENLDVMIIILSIIFF</sequence>
<evidence type="ECO:0000313" key="8">
    <source>
        <dbReference type="Proteomes" id="UP001165302"/>
    </source>
</evidence>
<dbReference type="InterPro" id="IPR013249">
    <property type="entry name" value="RNA_pol_sigma70_r4_t2"/>
</dbReference>
<dbReference type="InterPro" id="IPR014284">
    <property type="entry name" value="RNA_pol_sigma-70_dom"/>
</dbReference>
<dbReference type="InterPro" id="IPR013324">
    <property type="entry name" value="RNA_pol_sigma_r3/r4-like"/>
</dbReference>
<evidence type="ECO:0000256" key="4">
    <source>
        <dbReference type="ARBA" id="ARBA00023163"/>
    </source>
</evidence>
<name>A0ABS7Z4G4_9SPHI</name>
<dbReference type="InterPro" id="IPR014327">
    <property type="entry name" value="RNA_pol_sigma70_bacteroid"/>
</dbReference>
<dbReference type="InterPro" id="IPR039425">
    <property type="entry name" value="RNA_pol_sigma-70-like"/>
</dbReference>
<keyword evidence="4" id="KW-0804">Transcription</keyword>
<feature type="domain" description="RNA polymerase sigma-70 region 2" evidence="5">
    <location>
        <begin position="31"/>
        <end position="97"/>
    </location>
</feature>
<dbReference type="Gene3D" id="1.10.1740.10">
    <property type="match status" value="1"/>
</dbReference>
<dbReference type="InterPro" id="IPR036388">
    <property type="entry name" value="WH-like_DNA-bd_sf"/>
</dbReference>
<evidence type="ECO:0000259" key="6">
    <source>
        <dbReference type="Pfam" id="PF08281"/>
    </source>
</evidence>
<comment type="similarity">
    <text evidence="1">Belongs to the sigma-70 factor family. ECF subfamily.</text>
</comment>
<dbReference type="PANTHER" id="PTHR43133">
    <property type="entry name" value="RNA POLYMERASE ECF-TYPE SIGMA FACTO"/>
    <property type="match status" value="1"/>
</dbReference>
<dbReference type="SUPFAM" id="SSF88946">
    <property type="entry name" value="Sigma2 domain of RNA polymerase sigma factors"/>
    <property type="match status" value="1"/>
</dbReference>
<comment type="caution">
    <text evidence="7">The sequence shown here is derived from an EMBL/GenBank/DDBJ whole genome shotgun (WGS) entry which is preliminary data.</text>
</comment>
<organism evidence="7 8">
    <name type="scientific">Sphingobacterium bovistauri</name>
    <dbReference type="NCBI Taxonomy" id="2781959"/>
    <lineage>
        <taxon>Bacteria</taxon>
        <taxon>Pseudomonadati</taxon>
        <taxon>Bacteroidota</taxon>
        <taxon>Sphingobacteriia</taxon>
        <taxon>Sphingobacteriales</taxon>
        <taxon>Sphingobacteriaceae</taxon>
        <taxon>Sphingobacterium</taxon>
    </lineage>
</organism>
<dbReference type="CDD" id="cd06171">
    <property type="entry name" value="Sigma70_r4"/>
    <property type="match status" value="1"/>
</dbReference>
<dbReference type="Pfam" id="PF08281">
    <property type="entry name" value="Sigma70_r4_2"/>
    <property type="match status" value="1"/>
</dbReference>
<dbReference type="NCBIfam" id="TIGR02937">
    <property type="entry name" value="sigma70-ECF"/>
    <property type="match status" value="1"/>
</dbReference>
<keyword evidence="3" id="KW-0731">Sigma factor</keyword>
<reference evidence="7" key="1">
    <citation type="submission" date="2020-10" db="EMBL/GenBank/DDBJ databases">
        <authorList>
            <person name="Lu T."/>
            <person name="Wang Q."/>
            <person name="Han X."/>
        </authorList>
    </citation>
    <scope>NUCLEOTIDE SEQUENCE</scope>
    <source>
        <strain evidence="7">WQ 366</strain>
    </source>
</reference>
<dbReference type="InterPro" id="IPR013325">
    <property type="entry name" value="RNA_pol_sigma_r2"/>
</dbReference>
<evidence type="ECO:0000256" key="2">
    <source>
        <dbReference type="ARBA" id="ARBA00023015"/>
    </source>
</evidence>
<dbReference type="EMBL" id="JADEYP010000012">
    <property type="protein sequence ID" value="MCA5005070.1"/>
    <property type="molecule type" value="Genomic_DNA"/>
</dbReference>
<dbReference type="PANTHER" id="PTHR43133:SF46">
    <property type="entry name" value="RNA POLYMERASE SIGMA-70 FACTOR ECF SUBFAMILY"/>
    <property type="match status" value="1"/>
</dbReference>
<evidence type="ECO:0000313" key="7">
    <source>
        <dbReference type="EMBL" id="MCA5005070.1"/>
    </source>
</evidence>
<evidence type="ECO:0000256" key="1">
    <source>
        <dbReference type="ARBA" id="ARBA00010641"/>
    </source>
</evidence>
<dbReference type="RefSeq" id="WP_225552461.1">
    <property type="nucleotide sequence ID" value="NZ_JADEYP010000012.1"/>
</dbReference>
<dbReference type="InterPro" id="IPR007627">
    <property type="entry name" value="RNA_pol_sigma70_r2"/>
</dbReference>
<dbReference type="NCBIfam" id="TIGR02985">
    <property type="entry name" value="Sig70_bacteroi1"/>
    <property type="match status" value="1"/>
</dbReference>
<evidence type="ECO:0000256" key="3">
    <source>
        <dbReference type="ARBA" id="ARBA00023082"/>
    </source>
</evidence>
<dbReference type="Gene3D" id="1.10.10.10">
    <property type="entry name" value="Winged helix-like DNA-binding domain superfamily/Winged helix DNA-binding domain"/>
    <property type="match status" value="1"/>
</dbReference>
<proteinExistence type="inferred from homology"/>
<keyword evidence="2" id="KW-0805">Transcription regulation</keyword>
<feature type="domain" description="RNA polymerase sigma factor 70 region 4 type 2" evidence="6">
    <location>
        <begin position="132"/>
        <end position="183"/>
    </location>
</feature>
<keyword evidence="8" id="KW-1185">Reference proteome</keyword>
<dbReference type="Pfam" id="PF04542">
    <property type="entry name" value="Sigma70_r2"/>
    <property type="match status" value="1"/>
</dbReference>
<accession>A0ABS7Z4G4</accession>
<evidence type="ECO:0000259" key="5">
    <source>
        <dbReference type="Pfam" id="PF04542"/>
    </source>
</evidence>
<dbReference type="SUPFAM" id="SSF88659">
    <property type="entry name" value="Sigma3 and sigma4 domains of RNA polymerase sigma factors"/>
    <property type="match status" value="1"/>
</dbReference>
<protein>
    <submittedName>
        <fullName evidence="7">RNA polymerase sigma-70 factor</fullName>
    </submittedName>
</protein>